<evidence type="ECO:0000256" key="5">
    <source>
        <dbReference type="SAM" id="Coils"/>
    </source>
</evidence>
<dbReference type="PROSITE" id="PS01179">
    <property type="entry name" value="PID"/>
    <property type="match status" value="1"/>
</dbReference>
<keyword evidence="9" id="KW-1185">Reference proteome</keyword>
<evidence type="ECO:0000313" key="8">
    <source>
        <dbReference type="EMBL" id="CAD7630514.1"/>
    </source>
</evidence>
<dbReference type="InterPro" id="IPR011993">
    <property type="entry name" value="PH-like_dom_sf"/>
</dbReference>
<sequence length="305" mass="34827">MFCFQNKRTKMIKQSSLLKWATNGTKNLTNMKSSSKNNWIHPPEALTRGHVAYLVKFLGNTDVDQPKGIEVVKEGIRKLKFNQHIKRAEGSKTPKVELTISIDGVAIQEPKSKRIFHQFPLHRISYCADDKSEKKFFSFIAKESDSEKHICFVFVSDKLAEEITLTIGQAFDLAYRKFLETSGRDLEMKKQLMILQKRVRELEQQNNELRDRLNHYEHNGNGLNGNGVGNHHSVNNKLYSTHLETKHVMNGNDNHKAETPLQPLPPLPPLQPPPSALPRALNRSFSENQSVNLLDLDISQTKPIV</sequence>
<dbReference type="CDD" id="cd01273">
    <property type="entry name" value="PTB_CED-6"/>
    <property type="match status" value="1"/>
</dbReference>
<dbReference type="Proteomes" id="UP000759131">
    <property type="component" value="Unassembled WGS sequence"/>
</dbReference>
<dbReference type="PANTHER" id="PTHR11232:SF77">
    <property type="entry name" value="GULP PTB DOMAIN CONTAINING ENGULFMENT ADAPTOR 1"/>
    <property type="match status" value="1"/>
</dbReference>
<dbReference type="OrthoDB" id="10057585at2759"/>
<comment type="similarity">
    <text evidence="4">Belongs to the ced-6 family.</text>
</comment>
<evidence type="ECO:0000256" key="2">
    <source>
        <dbReference type="ARBA" id="ARBA00022490"/>
    </source>
</evidence>
<comment type="subcellular location">
    <subcellularLocation>
        <location evidence="1">Cytoplasm</location>
    </subcellularLocation>
</comment>
<name>A0A7R9KW39_9ACAR</name>
<dbReference type="Gene3D" id="2.30.29.30">
    <property type="entry name" value="Pleckstrin-homology domain (PH domain)/Phosphotyrosine-binding domain (PTB)"/>
    <property type="match status" value="1"/>
</dbReference>
<protein>
    <recommendedName>
        <fullName evidence="7">PID domain-containing protein</fullName>
    </recommendedName>
</protein>
<feature type="region of interest" description="Disordered" evidence="6">
    <location>
        <begin position="250"/>
        <end position="280"/>
    </location>
</feature>
<dbReference type="GO" id="GO:0043277">
    <property type="term" value="P:apoptotic cell clearance"/>
    <property type="evidence" value="ECO:0007669"/>
    <property type="project" value="UniProtKB-ARBA"/>
</dbReference>
<keyword evidence="2" id="KW-0963">Cytoplasm</keyword>
<evidence type="ECO:0000256" key="6">
    <source>
        <dbReference type="SAM" id="MobiDB-lite"/>
    </source>
</evidence>
<dbReference type="GO" id="GO:0005737">
    <property type="term" value="C:cytoplasm"/>
    <property type="evidence" value="ECO:0007669"/>
    <property type="project" value="UniProtKB-SubCell"/>
</dbReference>
<dbReference type="SMART" id="SM00462">
    <property type="entry name" value="PTB"/>
    <property type="match status" value="1"/>
</dbReference>
<dbReference type="PANTHER" id="PTHR11232">
    <property type="entry name" value="PHOSPHOTYROSINE INTERACTION DOMAIN-CONTAINING FAMILY MEMBER"/>
    <property type="match status" value="1"/>
</dbReference>
<evidence type="ECO:0000256" key="1">
    <source>
        <dbReference type="ARBA" id="ARBA00004496"/>
    </source>
</evidence>
<evidence type="ECO:0000256" key="4">
    <source>
        <dbReference type="ARBA" id="ARBA00060944"/>
    </source>
</evidence>
<accession>A0A7R9KW39</accession>
<evidence type="ECO:0000256" key="3">
    <source>
        <dbReference type="ARBA" id="ARBA00022907"/>
    </source>
</evidence>
<keyword evidence="5" id="KW-0175">Coiled coil</keyword>
<feature type="non-terminal residue" evidence="8">
    <location>
        <position position="1"/>
    </location>
</feature>
<keyword evidence="3" id="KW-0581">Phagocytosis</keyword>
<dbReference type="InterPro" id="IPR051133">
    <property type="entry name" value="Adapter_Engulfment-Domain"/>
</dbReference>
<dbReference type="EMBL" id="CAJPIZ010008203">
    <property type="protein sequence ID" value="CAG2110944.1"/>
    <property type="molecule type" value="Genomic_DNA"/>
</dbReference>
<evidence type="ECO:0000259" key="7">
    <source>
        <dbReference type="PROSITE" id="PS01179"/>
    </source>
</evidence>
<gene>
    <name evidence="8" type="ORF">OSB1V03_LOCUS10927</name>
</gene>
<dbReference type="InterPro" id="IPR006020">
    <property type="entry name" value="PTB/PI_dom"/>
</dbReference>
<proteinExistence type="inferred from homology"/>
<feature type="coiled-coil region" evidence="5">
    <location>
        <begin position="185"/>
        <end position="219"/>
    </location>
</feature>
<dbReference type="Pfam" id="PF00640">
    <property type="entry name" value="PID"/>
    <property type="match status" value="1"/>
</dbReference>
<evidence type="ECO:0000313" key="9">
    <source>
        <dbReference type="Proteomes" id="UP000759131"/>
    </source>
</evidence>
<dbReference type="AlphaFoldDB" id="A0A7R9KW39"/>
<reference evidence="8" key="1">
    <citation type="submission" date="2020-11" db="EMBL/GenBank/DDBJ databases">
        <authorList>
            <person name="Tran Van P."/>
        </authorList>
    </citation>
    <scope>NUCLEOTIDE SEQUENCE</scope>
</reference>
<feature type="compositionally biased region" description="Pro residues" evidence="6">
    <location>
        <begin position="262"/>
        <end position="276"/>
    </location>
</feature>
<organism evidence="8">
    <name type="scientific">Medioppia subpectinata</name>
    <dbReference type="NCBI Taxonomy" id="1979941"/>
    <lineage>
        <taxon>Eukaryota</taxon>
        <taxon>Metazoa</taxon>
        <taxon>Ecdysozoa</taxon>
        <taxon>Arthropoda</taxon>
        <taxon>Chelicerata</taxon>
        <taxon>Arachnida</taxon>
        <taxon>Acari</taxon>
        <taxon>Acariformes</taxon>
        <taxon>Sarcoptiformes</taxon>
        <taxon>Oribatida</taxon>
        <taxon>Brachypylina</taxon>
        <taxon>Oppioidea</taxon>
        <taxon>Oppiidae</taxon>
        <taxon>Medioppia</taxon>
    </lineage>
</organism>
<dbReference type="EMBL" id="OC862778">
    <property type="protein sequence ID" value="CAD7630514.1"/>
    <property type="molecule type" value="Genomic_DNA"/>
</dbReference>
<feature type="domain" description="PID" evidence="7">
    <location>
        <begin position="51"/>
        <end position="180"/>
    </location>
</feature>
<dbReference type="SUPFAM" id="SSF50729">
    <property type="entry name" value="PH domain-like"/>
    <property type="match status" value="1"/>
</dbReference>
<dbReference type="FunFam" id="2.30.29.30:FF:000118">
    <property type="entry name" value="GULP PTB domain containing engulfment adaptor 1"/>
    <property type="match status" value="1"/>
</dbReference>